<reference evidence="2 3" key="1">
    <citation type="submission" date="2024-01" db="EMBL/GenBank/DDBJ databases">
        <title>Complete Genome Sequence of Alkalicoccus halolimnae BZ-SZ-XJ29T, a Moderately Halophilic Bacterium Isolated from a Salt Lake.</title>
        <authorList>
            <person name="Zhao B."/>
        </authorList>
    </citation>
    <scope>NUCLEOTIDE SEQUENCE [LARGE SCALE GENOMIC DNA]</scope>
    <source>
        <strain evidence="2 3">BZ-SZ-XJ29</strain>
    </source>
</reference>
<dbReference type="OrthoDB" id="9777090at2"/>
<dbReference type="PANTHER" id="PTHR12277:SF81">
    <property type="entry name" value="PROTEIN ABHD13"/>
    <property type="match status" value="1"/>
</dbReference>
<keyword evidence="2" id="KW-0378">Hydrolase</keyword>
<keyword evidence="3" id="KW-1185">Reference proteome</keyword>
<dbReference type="GO" id="GO:0016787">
    <property type="term" value="F:hydrolase activity"/>
    <property type="evidence" value="ECO:0007669"/>
    <property type="project" value="UniProtKB-KW"/>
</dbReference>
<organism evidence="2 3">
    <name type="scientific">Alkalicoccus halolimnae</name>
    <dbReference type="NCBI Taxonomy" id="1667239"/>
    <lineage>
        <taxon>Bacteria</taxon>
        <taxon>Bacillati</taxon>
        <taxon>Bacillota</taxon>
        <taxon>Bacilli</taxon>
        <taxon>Bacillales</taxon>
        <taxon>Bacillaceae</taxon>
        <taxon>Alkalicoccus</taxon>
    </lineage>
</organism>
<feature type="domain" description="Serine aminopeptidase S33" evidence="1">
    <location>
        <begin position="102"/>
        <end position="178"/>
    </location>
</feature>
<evidence type="ECO:0000313" key="2">
    <source>
        <dbReference type="EMBL" id="WWD81430.1"/>
    </source>
</evidence>
<dbReference type="Proteomes" id="UP000321816">
    <property type="component" value="Chromosome"/>
</dbReference>
<evidence type="ECO:0000313" key="3">
    <source>
        <dbReference type="Proteomes" id="UP000321816"/>
    </source>
</evidence>
<dbReference type="InterPro" id="IPR022742">
    <property type="entry name" value="Hydrolase_4"/>
</dbReference>
<dbReference type="Gene3D" id="3.40.50.1820">
    <property type="entry name" value="alpha/beta hydrolase"/>
    <property type="match status" value="1"/>
</dbReference>
<dbReference type="Pfam" id="PF12146">
    <property type="entry name" value="Hydrolase_4"/>
    <property type="match status" value="1"/>
</dbReference>
<gene>
    <name evidence="2" type="ORF">FTX54_007800</name>
</gene>
<sequence length="272" mass="30472">MKVFIGACLTAAIAVYFLFAWNVISSQEESLFQGASLSEERINQVNEHFHNTEEINFETEDGNILHGWLQHSDKNSPSPLVIYFGGNAEEASTALESNQYPDDWSVLFMNYRGYGKSTGTPGEDNLYKDGTALFDYVSSREDINSHKIVAAGRSMGTSAASYVSKQRPVAATILISPYDSRTRLQGERHPLFPVERFIRHPFEVSEMAETISSPLLGITADEDQVIPAEHSHKTFSRWDGKTRIVTISGEGHNTLQGDPVYWQEITQFLNDL</sequence>
<dbReference type="EMBL" id="CP144914">
    <property type="protein sequence ID" value="WWD81430.1"/>
    <property type="molecule type" value="Genomic_DNA"/>
</dbReference>
<dbReference type="SUPFAM" id="SSF53474">
    <property type="entry name" value="alpha/beta-Hydrolases"/>
    <property type="match status" value="1"/>
</dbReference>
<dbReference type="InterPro" id="IPR029058">
    <property type="entry name" value="AB_hydrolase_fold"/>
</dbReference>
<name>A0A5C7FH59_9BACI</name>
<proteinExistence type="predicted"/>
<evidence type="ECO:0000259" key="1">
    <source>
        <dbReference type="Pfam" id="PF12146"/>
    </source>
</evidence>
<protein>
    <submittedName>
        <fullName evidence="2">Alpha/beta hydrolase</fullName>
    </submittedName>
</protein>
<dbReference type="KEGG" id="ahal:FTX54_007800"/>
<dbReference type="RefSeq" id="WP_147804827.1">
    <property type="nucleotide sequence ID" value="NZ_CP144914.1"/>
</dbReference>
<accession>A0A5C7FH59</accession>
<dbReference type="AlphaFoldDB" id="A0A5C7FH59"/>
<dbReference type="PANTHER" id="PTHR12277">
    <property type="entry name" value="ALPHA/BETA HYDROLASE DOMAIN-CONTAINING PROTEIN"/>
    <property type="match status" value="1"/>
</dbReference>